<protein>
    <submittedName>
        <fullName evidence="2">Uncharacterized protein</fullName>
    </submittedName>
</protein>
<gene>
    <name evidence="2" type="ORF">DdX_00265</name>
</gene>
<dbReference type="Proteomes" id="UP001201812">
    <property type="component" value="Unassembled WGS sequence"/>
</dbReference>
<evidence type="ECO:0000313" key="2">
    <source>
        <dbReference type="EMBL" id="KAI1728110.1"/>
    </source>
</evidence>
<evidence type="ECO:0000256" key="1">
    <source>
        <dbReference type="SAM" id="Phobius"/>
    </source>
</evidence>
<feature type="transmembrane region" description="Helical" evidence="1">
    <location>
        <begin position="41"/>
        <end position="68"/>
    </location>
</feature>
<keyword evidence="1" id="KW-1133">Transmembrane helix</keyword>
<keyword evidence="1" id="KW-0812">Transmembrane</keyword>
<reference evidence="2" key="1">
    <citation type="submission" date="2022-01" db="EMBL/GenBank/DDBJ databases">
        <title>Genome Sequence Resource for Two Populations of Ditylenchus destructor, the Migratory Endoparasitic Phytonematode.</title>
        <authorList>
            <person name="Zhang H."/>
            <person name="Lin R."/>
            <person name="Xie B."/>
        </authorList>
    </citation>
    <scope>NUCLEOTIDE SEQUENCE</scope>
    <source>
        <strain evidence="2">BazhouSP</strain>
    </source>
</reference>
<dbReference type="EMBL" id="JAKKPZ010000001">
    <property type="protein sequence ID" value="KAI1728110.1"/>
    <property type="molecule type" value="Genomic_DNA"/>
</dbReference>
<dbReference type="AlphaFoldDB" id="A0AAD4NJP2"/>
<organism evidence="2 3">
    <name type="scientific">Ditylenchus destructor</name>
    <dbReference type="NCBI Taxonomy" id="166010"/>
    <lineage>
        <taxon>Eukaryota</taxon>
        <taxon>Metazoa</taxon>
        <taxon>Ecdysozoa</taxon>
        <taxon>Nematoda</taxon>
        <taxon>Chromadorea</taxon>
        <taxon>Rhabditida</taxon>
        <taxon>Tylenchina</taxon>
        <taxon>Tylenchomorpha</taxon>
        <taxon>Sphaerularioidea</taxon>
        <taxon>Anguinidae</taxon>
        <taxon>Anguininae</taxon>
        <taxon>Ditylenchus</taxon>
    </lineage>
</organism>
<keyword evidence="3" id="KW-1185">Reference proteome</keyword>
<evidence type="ECO:0000313" key="3">
    <source>
        <dbReference type="Proteomes" id="UP001201812"/>
    </source>
</evidence>
<comment type="caution">
    <text evidence="2">The sequence shown here is derived from an EMBL/GenBank/DDBJ whole genome shotgun (WGS) entry which is preliminary data.</text>
</comment>
<name>A0AAD4NJP2_9BILA</name>
<accession>A0AAD4NJP2</accession>
<keyword evidence="1" id="KW-0472">Membrane</keyword>
<sequence length="73" mass="7940">MFIDLNIPAIPPLNLSSEIAHSLSLVNAELESINTILEDKVLAILINILLFASVSCGLALFTLILLLWQTHGD</sequence>
<proteinExistence type="predicted"/>